<dbReference type="GO" id="GO:0006508">
    <property type="term" value="P:proteolysis"/>
    <property type="evidence" value="ECO:0007669"/>
    <property type="project" value="UniProtKB-KW"/>
</dbReference>
<accession>A0A1G8F635</accession>
<feature type="compositionally biased region" description="Polar residues" evidence="9">
    <location>
        <begin position="836"/>
        <end position="847"/>
    </location>
</feature>
<dbReference type="SMART" id="SM00740">
    <property type="entry name" value="PASTA"/>
    <property type="match status" value="2"/>
</dbReference>
<comment type="catalytic activity">
    <reaction evidence="7">
        <text>Preferential cleavage: (Ac)2-L-Lys-D-Ala-|-D-Ala. Also transpeptidation of peptidyl-alanyl moieties that are N-acyl substituents of D-alanine.</text>
        <dbReference type="EC" id="3.4.16.4"/>
    </reaction>
</comment>
<keyword evidence="4" id="KW-0808">Transferase</keyword>
<dbReference type="Pfam" id="PF00905">
    <property type="entry name" value="Transpeptidase"/>
    <property type="match status" value="1"/>
</dbReference>
<evidence type="ECO:0000313" key="11">
    <source>
        <dbReference type="EMBL" id="SDH77575.1"/>
    </source>
</evidence>
<dbReference type="InterPro" id="IPR005543">
    <property type="entry name" value="PASTA_dom"/>
</dbReference>
<evidence type="ECO:0000256" key="8">
    <source>
        <dbReference type="ARBA" id="ARBA00049902"/>
    </source>
</evidence>
<name>A0A1G8F635_9MICO</name>
<dbReference type="InterPro" id="IPR023346">
    <property type="entry name" value="Lysozyme-like_dom_sf"/>
</dbReference>
<keyword evidence="2" id="KW-0645">Protease</keyword>
<dbReference type="SUPFAM" id="SSF53955">
    <property type="entry name" value="Lysozyme-like"/>
    <property type="match status" value="1"/>
</dbReference>
<evidence type="ECO:0000256" key="1">
    <source>
        <dbReference type="ARBA" id="ARBA00022645"/>
    </source>
</evidence>
<evidence type="ECO:0000256" key="9">
    <source>
        <dbReference type="SAM" id="MobiDB-lite"/>
    </source>
</evidence>
<dbReference type="PANTHER" id="PTHR32282">
    <property type="entry name" value="BINDING PROTEIN TRANSPEPTIDASE, PUTATIVE-RELATED"/>
    <property type="match status" value="1"/>
</dbReference>
<dbReference type="Pfam" id="PF03793">
    <property type="entry name" value="PASTA"/>
    <property type="match status" value="2"/>
</dbReference>
<dbReference type="InterPro" id="IPR050396">
    <property type="entry name" value="Glycosyltr_51/Transpeptidase"/>
</dbReference>
<dbReference type="Proteomes" id="UP000198822">
    <property type="component" value="Chromosome I"/>
</dbReference>
<comment type="catalytic activity">
    <reaction evidence="8">
        <text>[GlcNAc-(1-&gt;4)-Mur2Ac(oyl-L-Ala-gamma-D-Glu-L-Lys-D-Ala-D-Ala)](n)-di-trans,octa-cis-undecaprenyl diphosphate + beta-D-GlcNAc-(1-&gt;4)-Mur2Ac(oyl-L-Ala-gamma-D-Glu-L-Lys-D-Ala-D-Ala)-di-trans,octa-cis-undecaprenyl diphosphate = [GlcNAc-(1-&gt;4)-Mur2Ac(oyl-L-Ala-gamma-D-Glu-L-Lys-D-Ala-D-Ala)](n+1)-di-trans,octa-cis-undecaprenyl diphosphate + di-trans,octa-cis-undecaprenyl diphosphate + H(+)</text>
        <dbReference type="Rhea" id="RHEA:23708"/>
        <dbReference type="Rhea" id="RHEA-COMP:9602"/>
        <dbReference type="Rhea" id="RHEA-COMP:9603"/>
        <dbReference type="ChEBI" id="CHEBI:15378"/>
        <dbReference type="ChEBI" id="CHEBI:58405"/>
        <dbReference type="ChEBI" id="CHEBI:60033"/>
        <dbReference type="ChEBI" id="CHEBI:78435"/>
        <dbReference type="EC" id="2.4.99.28"/>
    </reaction>
</comment>
<evidence type="ECO:0000313" key="12">
    <source>
        <dbReference type="Proteomes" id="UP000198822"/>
    </source>
</evidence>
<evidence type="ECO:0000256" key="6">
    <source>
        <dbReference type="ARBA" id="ARBA00023268"/>
    </source>
</evidence>
<gene>
    <name evidence="11" type="ORF">SAMN04489720_2348</name>
</gene>
<keyword evidence="12" id="KW-1185">Reference proteome</keyword>
<evidence type="ECO:0000256" key="3">
    <source>
        <dbReference type="ARBA" id="ARBA00022676"/>
    </source>
</evidence>
<dbReference type="GO" id="GO:0008955">
    <property type="term" value="F:peptidoglycan glycosyltransferase activity"/>
    <property type="evidence" value="ECO:0007669"/>
    <property type="project" value="UniProtKB-EC"/>
</dbReference>
<dbReference type="SUPFAM" id="SSF56601">
    <property type="entry name" value="beta-lactamase/transpeptidase-like"/>
    <property type="match status" value="1"/>
</dbReference>
<organism evidence="11 12">
    <name type="scientific">Agrococcus jejuensis</name>
    <dbReference type="NCBI Taxonomy" id="399736"/>
    <lineage>
        <taxon>Bacteria</taxon>
        <taxon>Bacillati</taxon>
        <taxon>Actinomycetota</taxon>
        <taxon>Actinomycetes</taxon>
        <taxon>Micrococcales</taxon>
        <taxon>Microbacteriaceae</taxon>
        <taxon>Agrococcus</taxon>
    </lineage>
</organism>
<dbReference type="GO" id="GO:0030288">
    <property type="term" value="C:outer membrane-bounded periplasmic space"/>
    <property type="evidence" value="ECO:0007669"/>
    <property type="project" value="TreeGrafter"/>
</dbReference>
<evidence type="ECO:0000256" key="2">
    <source>
        <dbReference type="ARBA" id="ARBA00022670"/>
    </source>
</evidence>
<dbReference type="Gene3D" id="3.30.10.20">
    <property type="match status" value="2"/>
</dbReference>
<dbReference type="RefSeq" id="WP_092505213.1">
    <property type="nucleotide sequence ID" value="NZ_LT629695.1"/>
</dbReference>
<dbReference type="CDD" id="cd06577">
    <property type="entry name" value="PASTA_pknB"/>
    <property type="match status" value="2"/>
</dbReference>
<dbReference type="InterPro" id="IPR036950">
    <property type="entry name" value="PBP_transglycosylase"/>
</dbReference>
<feature type="region of interest" description="Disordered" evidence="9">
    <location>
        <begin position="828"/>
        <end position="862"/>
    </location>
</feature>
<dbReference type="InterPro" id="IPR001264">
    <property type="entry name" value="Glyco_trans_51"/>
</dbReference>
<dbReference type="PANTHER" id="PTHR32282:SF33">
    <property type="entry name" value="PEPTIDOGLYCAN GLYCOSYLTRANSFERASE"/>
    <property type="match status" value="1"/>
</dbReference>
<sequence>MPARTSAKHAPGSLLGSLLGLIGFSVVAGLLVSATVTPAVAVASSTANSGLDIFENLPEFAQIDEQSEVSTIYGTLDGNAVPIAEFYSQNREIITLSQAGQWAPLAAIAGEDRRFYDHGGVDAPSIARAALGQVTGGSGGASSLTMQLVRQQIVEVACQIVDPETDERYDPELCADQTTDSYGRKLQEMRFAIGLEQRYTKNEILAAYLNIANFGNATYGIQAAAQRYFGIDASQLSIAQAASIMTIVQNPSTLNLFSPDNYERNEVRRNYIIDAMLDVGYITQEQHDEAVATPVDEAYMNIQPAQNGCIASYYGSTGFFCDYVTELLQNPQADGSYILGGDREAATRTLALGGMSIFTSIDVGLNEEVQATLDEYVPNNETRLEYGGAVTMLEVSTGRVLAMAQNKDYDDTEAHDPLTETGINFNVGPEYGGGNGFQPGSGFKIFTLAAWIQAGYSVNTSLDTSRHERTVPTCVGPSRFDPQNNEGLNSSRSTVTDIFVNSLNTGTIEMGTRLDVCDVLETAESMGTTPAEGGSFLDQRYIDRGDIGASALIGGSTNVTPMGMAEAFQTIANGGVHCEPIAIDRIVARDGTELQPPAQDCEQAITPEVASVMQFVLQEVTNRNPLNNPPGSAPVISKTGTNDNVVQTWVNGASSTVATSVWVGNIRGQVGIFGLGGRAMWNVRSSVFTGVMASALERYPGGQFLQPDAETLQGNAVALPNVASMTPDEARATLEGAGFSVVVGSTVAGAQEAGRVEYTSPGAGSLVLPETSVTLLISDGSQYAPPDSAIPDLEGQSLGDARSSMTAAGFDPANLQITWAQAGNGQRCQVLDQNPDPGTNGPTSSPVSIVVGAQRDGQDPGC</sequence>
<dbReference type="EMBL" id="LT629695">
    <property type="protein sequence ID" value="SDH77575.1"/>
    <property type="molecule type" value="Genomic_DNA"/>
</dbReference>
<evidence type="ECO:0000259" key="10">
    <source>
        <dbReference type="PROSITE" id="PS51178"/>
    </source>
</evidence>
<keyword evidence="5" id="KW-0378">Hydrolase</keyword>
<feature type="domain" description="PASTA" evidence="10">
    <location>
        <begin position="784"/>
        <end position="853"/>
    </location>
</feature>
<reference evidence="12" key="1">
    <citation type="submission" date="2016-10" db="EMBL/GenBank/DDBJ databases">
        <authorList>
            <person name="Varghese N."/>
            <person name="Submissions S."/>
        </authorList>
    </citation>
    <scope>NUCLEOTIDE SEQUENCE [LARGE SCALE GENOMIC DNA]</scope>
    <source>
        <strain evidence="12">DSM 22002</strain>
    </source>
</reference>
<dbReference type="InterPro" id="IPR012338">
    <property type="entry name" value="Beta-lactam/transpept-like"/>
</dbReference>
<dbReference type="AlphaFoldDB" id="A0A1G8F635"/>
<keyword evidence="3" id="KW-0328">Glycosyltransferase</keyword>
<evidence type="ECO:0000256" key="5">
    <source>
        <dbReference type="ARBA" id="ARBA00022801"/>
    </source>
</evidence>
<keyword evidence="1 11" id="KW-0121">Carboxypeptidase</keyword>
<dbReference type="OrthoDB" id="9766909at2"/>
<dbReference type="Gene3D" id="3.40.710.10">
    <property type="entry name" value="DD-peptidase/beta-lactamase superfamily"/>
    <property type="match status" value="1"/>
</dbReference>
<proteinExistence type="predicted"/>
<dbReference type="Gene3D" id="1.10.3810.10">
    <property type="entry name" value="Biosynthetic peptidoglycan transglycosylase-like"/>
    <property type="match status" value="1"/>
</dbReference>
<protein>
    <submittedName>
        <fullName evidence="11">Membrane carboxypeptidase (Penicillin-binding protein)</fullName>
    </submittedName>
</protein>
<dbReference type="GO" id="GO:0009252">
    <property type="term" value="P:peptidoglycan biosynthetic process"/>
    <property type="evidence" value="ECO:0007669"/>
    <property type="project" value="TreeGrafter"/>
</dbReference>
<evidence type="ECO:0000256" key="7">
    <source>
        <dbReference type="ARBA" id="ARBA00034000"/>
    </source>
</evidence>
<keyword evidence="6" id="KW-0511">Multifunctional enzyme</keyword>
<dbReference type="InterPro" id="IPR001460">
    <property type="entry name" value="PCN-bd_Tpept"/>
</dbReference>
<dbReference type="GO" id="GO:0009002">
    <property type="term" value="F:serine-type D-Ala-D-Ala carboxypeptidase activity"/>
    <property type="evidence" value="ECO:0007669"/>
    <property type="project" value="UniProtKB-EC"/>
</dbReference>
<dbReference type="GO" id="GO:0008658">
    <property type="term" value="F:penicillin binding"/>
    <property type="evidence" value="ECO:0007669"/>
    <property type="project" value="InterPro"/>
</dbReference>
<dbReference type="Pfam" id="PF00912">
    <property type="entry name" value="Transgly"/>
    <property type="match status" value="1"/>
</dbReference>
<evidence type="ECO:0000256" key="4">
    <source>
        <dbReference type="ARBA" id="ARBA00022679"/>
    </source>
</evidence>
<dbReference type="STRING" id="399736.SAMN04489720_2348"/>
<dbReference type="PROSITE" id="PS51178">
    <property type="entry name" value="PASTA"/>
    <property type="match status" value="2"/>
</dbReference>
<feature type="domain" description="PASTA" evidence="10">
    <location>
        <begin position="714"/>
        <end position="779"/>
    </location>
</feature>